<sequence>MIEIVKAGLETSIQDYPGRIGYWNQGFPPSGPMDSWSFRMANILVGNAPGAAGLECQFLGPTLGFQQDTVVAITGADMRPTLDGIALPLWQSVAVRAGQVLALGAARLGARAYIAIAGGIANPERLGSRSTFHKAGVGGIDGHAVKAGQVLPVFDGTGTAGLVVPEALRPEIRTDRRWEIEVCAGPNDDWIDAAGQERFLSSDWKLSAKSDRTGFRLEGPEWTFAEKAINKPKEHGSLPSNIIDHGYPLGAINLAGQTPIILVNDGPSMGGFINPYTVPSAAFWKLGQAKPGEIFRFRQVSVEEAQDMARAIKARCVAGNLVTL</sequence>
<keyword evidence="2" id="KW-0378">Hydrolase</keyword>
<dbReference type="InterPro" id="IPR052708">
    <property type="entry name" value="PxpC"/>
</dbReference>
<dbReference type="InterPro" id="IPR029000">
    <property type="entry name" value="Cyclophilin-like_dom_sf"/>
</dbReference>
<dbReference type="PANTHER" id="PTHR43309:SF3">
    <property type="entry name" value="5-OXOPROLINASE SUBUNIT C"/>
    <property type="match status" value="1"/>
</dbReference>
<keyword evidence="1" id="KW-0547">Nucleotide-binding</keyword>
<comment type="caution">
    <text evidence="5">The sequence shown here is derived from an EMBL/GenBank/DDBJ whole genome shotgun (WGS) entry which is preliminary data.</text>
</comment>
<evidence type="ECO:0000313" key="6">
    <source>
        <dbReference type="Proteomes" id="UP001203284"/>
    </source>
</evidence>
<dbReference type="Proteomes" id="UP001203284">
    <property type="component" value="Unassembled WGS sequence"/>
</dbReference>
<feature type="domain" description="Carboxyltransferase" evidence="4">
    <location>
        <begin position="24"/>
        <end position="316"/>
    </location>
</feature>
<evidence type="ECO:0000313" key="5">
    <source>
        <dbReference type="EMBL" id="MCK0197926.1"/>
    </source>
</evidence>
<dbReference type="SMART" id="SM00797">
    <property type="entry name" value="AHS2"/>
    <property type="match status" value="1"/>
</dbReference>
<evidence type="ECO:0000256" key="1">
    <source>
        <dbReference type="ARBA" id="ARBA00022741"/>
    </source>
</evidence>
<dbReference type="Pfam" id="PF02626">
    <property type="entry name" value="CT_A_B"/>
    <property type="match status" value="1"/>
</dbReference>
<keyword evidence="6" id="KW-1185">Reference proteome</keyword>
<dbReference type="NCBIfam" id="TIGR00724">
    <property type="entry name" value="urea_amlyse_rel"/>
    <property type="match status" value="1"/>
</dbReference>
<evidence type="ECO:0000256" key="3">
    <source>
        <dbReference type="ARBA" id="ARBA00022840"/>
    </source>
</evidence>
<dbReference type="PANTHER" id="PTHR43309">
    <property type="entry name" value="5-OXOPROLINASE SUBUNIT C"/>
    <property type="match status" value="1"/>
</dbReference>
<proteinExistence type="predicted"/>
<accession>A0ABT0DD84</accession>
<dbReference type="Gene3D" id="2.40.100.10">
    <property type="entry name" value="Cyclophilin-like"/>
    <property type="match status" value="1"/>
</dbReference>
<dbReference type="InterPro" id="IPR003778">
    <property type="entry name" value="CT_A_B"/>
</dbReference>
<dbReference type="SUPFAM" id="SSF50891">
    <property type="entry name" value="Cyclophilin-like"/>
    <property type="match status" value="1"/>
</dbReference>
<dbReference type="EMBL" id="JALKCH010000008">
    <property type="protein sequence ID" value="MCK0197926.1"/>
    <property type="molecule type" value="Genomic_DNA"/>
</dbReference>
<evidence type="ECO:0000256" key="2">
    <source>
        <dbReference type="ARBA" id="ARBA00022801"/>
    </source>
</evidence>
<dbReference type="RefSeq" id="WP_247029823.1">
    <property type="nucleotide sequence ID" value="NZ_JALKCH010000008.1"/>
</dbReference>
<name>A0ABT0DD84_9HYPH</name>
<gene>
    <name evidence="5" type="ORF">MWN34_13515</name>
</gene>
<evidence type="ECO:0000259" key="4">
    <source>
        <dbReference type="SMART" id="SM00797"/>
    </source>
</evidence>
<organism evidence="5 6">
    <name type="scientific">Ancylobacter crimeensis</name>
    <dbReference type="NCBI Taxonomy" id="2579147"/>
    <lineage>
        <taxon>Bacteria</taxon>
        <taxon>Pseudomonadati</taxon>
        <taxon>Pseudomonadota</taxon>
        <taxon>Alphaproteobacteria</taxon>
        <taxon>Hyphomicrobiales</taxon>
        <taxon>Xanthobacteraceae</taxon>
        <taxon>Ancylobacter</taxon>
    </lineage>
</organism>
<keyword evidence="3" id="KW-0067">ATP-binding</keyword>
<protein>
    <submittedName>
        <fullName evidence="5">Biotin-dependent carboxyltransferase family protein</fullName>
    </submittedName>
</protein>
<reference evidence="5 6" key="1">
    <citation type="submission" date="2022-04" db="EMBL/GenBank/DDBJ databases">
        <authorList>
            <person name="Grouzdev D.S."/>
            <person name="Pantiukh K.S."/>
            <person name="Krutkina M.S."/>
        </authorList>
    </citation>
    <scope>NUCLEOTIDE SEQUENCE [LARGE SCALE GENOMIC DNA]</scope>
    <source>
        <strain evidence="5 6">6x-1</strain>
    </source>
</reference>